<gene>
    <name evidence="2" type="ORF">TGDOM2_233390</name>
</gene>
<sequence>MERHRRAVNTLEADLIADLENEDDNDLGERLDVHSSVNSSQIEEAAMPYSGGFLSSIGDTRGPRSSFGSLHAAGAGDDGSEKYATSLRVKPRSPTAESMFRTHSCRHLFLLTQTGRSQVKALLASADRGDLLGGALELNAPSPPTPCMETVEDTSASSSEAFERKTAGTLCLPPASDQLTQWSSQRECSASAPGGRTLFVSDYYRTLLTSDGAAGHEAFSSPNLTSGTTALVEPSLREPSDSASGDDRTGSPAGWCGNRVFWETTQTSAEDEERGGETPSDAAVNLDEPFLLFLLLKFLGVPMYGRLCCVSKSLKEACEGRYRRSATAVHLEDSEDPREETQTGGTRYMNSSLHDGTPSSLIPMPERTSGEASRNLPSSAATAFDDSFVSDNGELWLGFLRTHYMGSFNEDLELLEASRRRALGNECTDRAFKAVALRQKVFNTNGTIPQISSLPEDVEFPRKKIHRDEKHAKHELQELQDRIQVDEPQGPDKVGTQQRRQPPTDQEEFVTGIFQSANGSGRDFVSQGVHGSDGNEETERDLKHRRLRERCPNGACASGPLGLDLSSSAWRERSVGSVYIPVQGSLEPSFYRAAKSPAEGNTSWCNAPCGTNVTVTPLTPAAQENPGYEQSQAPLHCGERERSENPREGDDPRHATLGRRNTPDVSRTVGIAVDTAAGSAAAVRGLCGSAVTYISKDTETRPDRSSVNWPDEDEELHRSARSASSTTVLLREVAEHRTRVSESGDEIDPLLLCVSARLSCMILVTSAKIAGKWRELGLVTGWRWFQRNVLRRMTRSQLKQWAVKTHRASTASATAWTKSLSPRVAALAGDSIDLPEGVARSSDHIAWKMTTMNWELLYESVQTEMGYRARMFAEKLFESHQTHIDAIGQIVEDRFDLEQQLLCLPVFCEDSKDTEVTGQVSSSASKESNDATTDKASKSRTHVPRWKRCVPKLRKLSEGSFDLLKALNEAWDEYEEWAEMACDALDCLDFRITQEREACDQRWPHTPNLGEAAKLQFRNFCFFHSRLMLCIAASVYALIHELEHQVAQPSVTVSSNPSASSPEWLQSNHEVPKVVHISGEPSSRTIQGERATRTRVSRAVEQFEAFKQRIEELDVADDGLGSLSTREDFRLFFLTPVKETSSRLSPGSWKFS</sequence>
<dbReference type="OrthoDB" id="330326at2759"/>
<proteinExistence type="predicted"/>
<feature type="region of interest" description="Disordered" evidence="1">
    <location>
        <begin position="477"/>
        <end position="542"/>
    </location>
</feature>
<feature type="compositionally biased region" description="Polar residues" evidence="1">
    <location>
        <begin position="495"/>
        <end position="504"/>
    </location>
</feature>
<dbReference type="EMBL" id="AHZU02000070">
    <property type="protein sequence ID" value="KFG48868.1"/>
    <property type="molecule type" value="Genomic_DNA"/>
</dbReference>
<feature type="region of interest" description="Disordered" evidence="1">
    <location>
        <begin position="698"/>
        <end position="721"/>
    </location>
</feature>
<dbReference type="Proteomes" id="UP000028837">
    <property type="component" value="Unassembled WGS sequence"/>
</dbReference>
<evidence type="ECO:0000313" key="3">
    <source>
        <dbReference type="Proteomes" id="UP000028837"/>
    </source>
</evidence>
<feature type="region of interest" description="Disordered" evidence="1">
    <location>
        <begin position="233"/>
        <end position="257"/>
    </location>
</feature>
<feature type="region of interest" description="Disordered" evidence="1">
    <location>
        <begin position="325"/>
        <end position="361"/>
    </location>
</feature>
<accession>A0A086KWV0</accession>
<organism evidence="2 3">
    <name type="scientific">Toxoplasma gondii GAB2-2007-GAL-DOM2</name>
    <dbReference type="NCBI Taxonomy" id="1130820"/>
    <lineage>
        <taxon>Eukaryota</taxon>
        <taxon>Sar</taxon>
        <taxon>Alveolata</taxon>
        <taxon>Apicomplexa</taxon>
        <taxon>Conoidasida</taxon>
        <taxon>Coccidia</taxon>
        <taxon>Eucoccidiorida</taxon>
        <taxon>Eimeriorina</taxon>
        <taxon>Sarcocystidae</taxon>
        <taxon>Toxoplasma</taxon>
    </lineage>
</organism>
<evidence type="ECO:0000313" key="2">
    <source>
        <dbReference type="EMBL" id="KFG48868.1"/>
    </source>
</evidence>
<dbReference type="AlphaFoldDB" id="A0A086KWV0"/>
<name>A0A086KWV0_TOXGO</name>
<dbReference type="VEuPathDB" id="ToxoDB:TGDOM2_233390"/>
<feature type="compositionally biased region" description="Polar residues" evidence="1">
    <location>
        <begin position="342"/>
        <end position="360"/>
    </location>
</feature>
<feature type="compositionally biased region" description="Basic and acidic residues" evidence="1">
    <location>
        <begin position="235"/>
        <end position="249"/>
    </location>
</feature>
<feature type="compositionally biased region" description="Basic and acidic residues" evidence="1">
    <location>
        <begin position="637"/>
        <end position="654"/>
    </location>
</feature>
<feature type="region of interest" description="Disordered" evidence="1">
    <location>
        <begin position="918"/>
        <end position="943"/>
    </location>
</feature>
<comment type="caution">
    <text evidence="2">The sequence shown here is derived from an EMBL/GenBank/DDBJ whole genome shotgun (WGS) entry which is preliminary data.</text>
</comment>
<evidence type="ECO:0000256" key="1">
    <source>
        <dbReference type="SAM" id="MobiDB-lite"/>
    </source>
</evidence>
<protein>
    <submittedName>
        <fullName evidence="2">Uncharacterized protein</fullName>
    </submittedName>
</protein>
<feature type="compositionally biased region" description="Basic and acidic residues" evidence="1">
    <location>
        <begin position="927"/>
        <end position="937"/>
    </location>
</feature>
<reference evidence="2 3" key="1">
    <citation type="submission" date="2014-02" db="EMBL/GenBank/DDBJ databases">
        <authorList>
            <person name="Sibley D."/>
            <person name="Venepally P."/>
            <person name="Karamycheva S."/>
            <person name="Hadjithomas M."/>
            <person name="Khan A."/>
            <person name="Brunk B."/>
            <person name="Roos D."/>
            <person name="Caler E."/>
            <person name="Lorenzi H."/>
        </authorList>
    </citation>
    <scope>NUCLEOTIDE SEQUENCE [LARGE SCALE GENOMIC DNA]</scope>
    <source>
        <strain evidence="2 3">GAB2-2007-GAL-DOM2</strain>
    </source>
</reference>
<feature type="region of interest" description="Disordered" evidence="1">
    <location>
        <begin position="618"/>
        <end position="663"/>
    </location>
</feature>